<dbReference type="SUPFAM" id="SSF103481">
    <property type="entry name" value="Multidrug resistance efflux transporter EmrE"/>
    <property type="match status" value="1"/>
</dbReference>
<evidence type="ECO:0000256" key="2">
    <source>
        <dbReference type="ARBA" id="ARBA00007635"/>
    </source>
</evidence>
<evidence type="ECO:0000256" key="1">
    <source>
        <dbReference type="ARBA" id="ARBA00004141"/>
    </source>
</evidence>
<keyword evidence="5 6" id="KW-0472">Membrane</keyword>
<dbReference type="GO" id="GO:0022857">
    <property type="term" value="F:transmembrane transporter activity"/>
    <property type="evidence" value="ECO:0007669"/>
    <property type="project" value="InterPro"/>
</dbReference>
<evidence type="ECO:0000259" key="7">
    <source>
        <dbReference type="Pfam" id="PF00892"/>
    </source>
</evidence>
<feature type="transmembrane region" description="Helical" evidence="6">
    <location>
        <begin position="7"/>
        <end position="26"/>
    </location>
</feature>
<protein>
    <recommendedName>
        <fullName evidence="6">WAT1-related protein</fullName>
    </recommendedName>
</protein>
<evidence type="ECO:0000256" key="6">
    <source>
        <dbReference type="RuleBase" id="RU363077"/>
    </source>
</evidence>
<dbReference type="OrthoDB" id="1746609at2759"/>
<comment type="subcellular location">
    <subcellularLocation>
        <location evidence="1 6">Membrane</location>
        <topology evidence="1 6">Multi-pass membrane protein</topology>
    </subcellularLocation>
</comment>
<dbReference type="GO" id="GO:0016020">
    <property type="term" value="C:membrane"/>
    <property type="evidence" value="ECO:0007669"/>
    <property type="project" value="UniProtKB-SubCell"/>
</dbReference>
<evidence type="ECO:0000256" key="3">
    <source>
        <dbReference type="ARBA" id="ARBA00022692"/>
    </source>
</evidence>
<reference evidence="8 9" key="1">
    <citation type="submission" date="2019-09" db="EMBL/GenBank/DDBJ databases">
        <title>A chromosome-level genome assembly of the Chinese tupelo Nyssa sinensis.</title>
        <authorList>
            <person name="Yang X."/>
            <person name="Kang M."/>
            <person name="Yang Y."/>
            <person name="Xiong H."/>
            <person name="Wang M."/>
            <person name="Zhang Z."/>
            <person name="Wang Z."/>
            <person name="Wu H."/>
            <person name="Ma T."/>
            <person name="Liu J."/>
            <person name="Xi Z."/>
        </authorList>
    </citation>
    <scope>NUCLEOTIDE SEQUENCE [LARGE SCALE GENOMIC DNA]</scope>
    <source>
        <strain evidence="8">J267</strain>
        <tissue evidence="8">Leaf</tissue>
    </source>
</reference>
<feature type="transmembrane region" description="Helical" evidence="6">
    <location>
        <begin position="131"/>
        <end position="151"/>
    </location>
</feature>
<dbReference type="Pfam" id="PF00892">
    <property type="entry name" value="EamA"/>
    <property type="match status" value="1"/>
</dbReference>
<dbReference type="InterPro" id="IPR037185">
    <property type="entry name" value="EmrE-like"/>
</dbReference>
<accession>A0A5J4ZNU7</accession>
<comment type="similarity">
    <text evidence="2 6">Belongs to the drug/metabolite transporter (DMT) superfamily. Plant drug/metabolite exporter (P-DME) (TC 2.A.7.4) family.</text>
</comment>
<dbReference type="Proteomes" id="UP000325577">
    <property type="component" value="Linkage Group LG6"/>
</dbReference>
<evidence type="ECO:0000256" key="4">
    <source>
        <dbReference type="ARBA" id="ARBA00022989"/>
    </source>
</evidence>
<feature type="transmembrane region" description="Helical" evidence="6">
    <location>
        <begin position="99"/>
        <end position="119"/>
    </location>
</feature>
<proteinExistence type="inferred from homology"/>
<organism evidence="8 9">
    <name type="scientific">Nyssa sinensis</name>
    <dbReference type="NCBI Taxonomy" id="561372"/>
    <lineage>
        <taxon>Eukaryota</taxon>
        <taxon>Viridiplantae</taxon>
        <taxon>Streptophyta</taxon>
        <taxon>Embryophyta</taxon>
        <taxon>Tracheophyta</taxon>
        <taxon>Spermatophyta</taxon>
        <taxon>Magnoliopsida</taxon>
        <taxon>eudicotyledons</taxon>
        <taxon>Gunneridae</taxon>
        <taxon>Pentapetalae</taxon>
        <taxon>asterids</taxon>
        <taxon>Cornales</taxon>
        <taxon>Nyssaceae</taxon>
        <taxon>Nyssa</taxon>
    </lineage>
</organism>
<gene>
    <name evidence="8" type="ORF">F0562_013374</name>
</gene>
<dbReference type="InterPro" id="IPR030184">
    <property type="entry name" value="WAT1-related"/>
</dbReference>
<keyword evidence="9" id="KW-1185">Reference proteome</keyword>
<keyword evidence="3 6" id="KW-0812">Transmembrane</keyword>
<name>A0A5J4ZNU7_9ASTE</name>
<dbReference type="AlphaFoldDB" id="A0A5J4ZNU7"/>
<feature type="transmembrane region" description="Helical" evidence="6">
    <location>
        <begin position="38"/>
        <end position="59"/>
    </location>
</feature>
<evidence type="ECO:0000313" key="9">
    <source>
        <dbReference type="Proteomes" id="UP000325577"/>
    </source>
</evidence>
<dbReference type="EMBL" id="CM018049">
    <property type="protein sequence ID" value="KAA8519152.1"/>
    <property type="molecule type" value="Genomic_DNA"/>
</dbReference>
<sequence length="156" mass="16697">MGMKKGVLPFVGMVLAQFAQVGLMIAGKEAMSSGMTNFTFVFYSNALASLVLLPSSFLIHRSSRPPLTFSILSGFFLLGVLGCLLQLSGYAGIQYTSATIATAILNLIPAFTFILAIIFRMEKVDCRSSSTLAKFMGTVVSITGAFIVTLYKGPPF</sequence>
<keyword evidence="4 6" id="KW-1133">Transmembrane helix</keyword>
<dbReference type="PANTHER" id="PTHR31218">
    <property type="entry name" value="WAT1-RELATED PROTEIN"/>
    <property type="match status" value="1"/>
</dbReference>
<evidence type="ECO:0000313" key="8">
    <source>
        <dbReference type="EMBL" id="KAA8519152.1"/>
    </source>
</evidence>
<evidence type="ECO:0000256" key="5">
    <source>
        <dbReference type="ARBA" id="ARBA00023136"/>
    </source>
</evidence>
<feature type="domain" description="EamA" evidence="7">
    <location>
        <begin position="13"/>
        <end position="149"/>
    </location>
</feature>
<feature type="transmembrane region" description="Helical" evidence="6">
    <location>
        <begin position="71"/>
        <end position="93"/>
    </location>
</feature>
<dbReference type="InterPro" id="IPR000620">
    <property type="entry name" value="EamA_dom"/>
</dbReference>